<feature type="non-terminal residue" evidence="1">
    <location>
        <position position="77"/>
    </location>
</feature>
<accession>A0A9K3GNW6</accession>
<dbReference type="EMBL" id="BDIP01005498">
    <property type="protein sequence ID" value="GIQ89847.1"/>
    <property type="molecule type" value="Genomic_DNA"/>
</dbReference>
<organism evidence="1 2">
    <name type="scientific">Kipferlia bialata</name>
    <dbReference type="NCBI Taxonomy" id="797122"/>
    <lineage>
        <taxon>Eukaryota</taxon>
        <taxon>Metamonada</taxon>
        <taxon>Carpediemonas-like organisms</taxon>
        <taxon>Kipferlia</taxon>
    </lineage>
</organism>
<keyword evidence="2" id="KW-1185">Reference proteome</keyword>
<gene>
    <name evidence="1" type="ORF">KIPB_012440</name>
</gene>
<evidence type="ECO:0000313" key="1">
    <source>
        <dbReference type="EMBL" id="GIQ89847.1"/>
    </source>
</evidence>
<feature type="non-terminal residue" evidence="1">
    <location>
        <position position="1"/>
    </location>
</feature>
<dbReference type="AlphaFoldDB" id="A0A9K3GNW6"/>
<comment type="caution">
    <text evidence="1">The sequence shown here is derived from an EMBL/GenBank/DDBJ whole genome shotgun (WGS) entry which is preliminary data.</text>
</comment>
<dbReference type="Proteomes" id="UP000265618">
    <property type="component" value="Unassembled WGS sequence"/>
</dbReference>
<proteinExistence type="predicted"/>
<reference evidence="1 2" key="1">
    <citation type="journal article" date="2018" name="PLoS ONE">
        <title>The draft genome of Kipferlia bialata reveals reductive genome evolution in fornicate parasites.</title>
        <authorList>
            <person name="Tanifuji G."/>
            <person name="Takabayashi S."/>
            <person name="Kume K."/>
            <person name="Takagi M."/>
            <person name="Nakayama T."/>
            <person name="Kamikawa R."/>
            <person name="Inagaki Y."/>
            <person name="Hashimoto T."/>
        </authorList>
    </citation>
    <scope>NUCLEOTIDE SEQUENCE [LARGE SCALE GENOMIC DNA]</scope>
    <source>
        <strain evidence="1">NY0173</strain>
    </source>
</reference>
<evidence type="ECO:0000313" key="2">
    <source>
        <dbReference type="Proteomes" id="UP000265618"/>
    </source>
</evidence>
<sequence length="77" mass="8460">AYAMVSLPVIVGSVNRGMGFVKGGARAVKKCIRNSDAEVPEFSVHTQQTEKHPFLPYRRSLPGRLVRAGKPIPQQTK</sequence>
<name>A0A9K3GNW6_9EUKA</name>
<protein>
    <submittedName>
        <fullName evidence="1">Uncharacterized protein</fullName>
    </submittedName>
</protein>